<evidence type="ECO:0000256" key="1">
    <source>
        <dbReference type="ARBA" id="ARBA00004167"/>
    </source>
</evidence>
<reference evidence="18" key="1">
    <citation type="journal article" date="2021" name="Nat. Commun.">
        <title>Genomic analyses provide insights into spinach domestication and the genetic basis of agronomic traits.</title>
        <authorList>
            <person name="Cai X."/>
            <person name="Sun X."/>
            <person name="Xu C."/>
            <person name="Sun H."/>
            <person name="Wang X."/>
            <person name="Ge C."/>
            <person name="Zhang Z."/>
            <person name="Wang Q."/>
            <person name="Fei Z."/>
            <person name="Jiao C."/>
            <person name="Wang Q."/>
        </authorList>
    </citation>
    <scope>NUCLEOTIDE SEQUENCE [LARGE SCALE GENOMIC DNA]</scope>
    <source>
        <strain evidence="18">cv. Varoflay</strain>
    </source>
</reference>
<feature type="domain" description="Gnk2-homologous" evidence="17">
    <location>
        <begin position="35"/>
        <end position="140"/>
    </location>
</feature>
<dbReference type="GeneID" id="110798032"/>
<keyword evidence="5" id="KW-0732">Signal</keyword>
<evidence type="ECO:0000256" key="15">
    <source>
        <dbReference type="SAM" id="Phobius"/>
    </source>
</evidence>
<accession>A0ABM3QU07</accession>
<feature type="domain" description="Gnk2-homologous" evidence="17">
    <location>
        <begin position="173"/>
        <end position="280"/>
    </location>
</feature>
<evidence type="ECO:0000256" key="5">
    <source>
        <dbReference type="ARBA" id="ARBA00022729"/>
    </source>
</evidence>
<organism evidence="18 19">
    <name type="scientific">Spinacia oleracea</name>
    <name type="common">Spinach</name>
    <dbReference type="NCBI Taxonomy" id="3562"/>
    <lineage>
        <taxon>Eukaryota</taxon>
        <taxon>Viridiplantae</taxon>
        <taxon>Streptophyta</taxon>
        <taxon>Embryophyta</taxon>
        <taxon>Tracheophyta</taxon>
        <taxon>Spermatophyta</taxon>
        <taxon>Magnoliopsida</taxon>
        <taxon>eudicotyledons</taxon>
        <taxon>Gunneridae</taxon>
        <taxon>Pentapetalae</taxon>
        <taxon>Caryophyllales</taxon>
        <taxon>Chenopodiaceae</taxon>
        <taxon>Chenopodioideae</taxon>
        <taxon>Anserineae</taxon>
        <taxon>Spinacia</taxon>
    </lineage>
</organism>
<dbReference type="Gene3D" id="1.10.510.10">
    <property type="entry name" value="Transferase(Phosphotransferase) domain 1"/>
    <property type="match status" value="1"/>
</dbReference>
<keyword evidence="12" id="KW-0675">Receptor</keyword>
<evidence type="ECO:0000256" key="6">
    <source>
        <dbReference type="ARBA" id="ARBA00022737"/>
    </source>
</evidence>
<dbReference type="SMART" id="SM00220">
    <property type="entry name" value="S_TKc"/>
    <property type="match status" value="1"/>
</dbReference>
<protein>
    <submittedName>
        <fullName evidence="19">Cysteine-rich receptor-like protein kinase 25</fullName>
    </submittedName>
</protein>
<keyword evidence="4 15" id="KW-0812">Transmembrane</keyword>
<proteinExistence type="predicted"/>
<dbReference type="InterPro" id="IPR008271">
    <property type="entry name" value="Ser/Thr_kinase_AS"/>
</dbReference>
<evidence type="ECO:0000256" key="11">
    <source>
        <dbReference type="ARBA" id="ARBA00023136"/>
    </source>
</evidence>
<dbReference type="RefSeq" id="XP_056686846.1">
    <property type="nucleotide sequence ID" value="XM_056830868.1"/>
</dbReference>
<evidence type="ECO:0000256" key="2">
    <source>
        <dbReference type="ARBA" id="ARBA00022527"/>
    </source>
</evidence>
<dbReference type="Pfam" id="PF00069">
    <property type="entry name" value="Pkinase"/>
    <property type="match status" value="1"/>
</dbReference>
<keyword evidence="6" id="KW-0677">Repeat</keyword>
<evidence type="ECO:0000256" key="14">
    <source>
        <dbReference type="PROSITE-ProRule" id="PRU10141"/>
    </source>
</evidence>
<dbReference type="PROSITE" id="PS00107">
    <property type="entry name" value="PROTEIN_KINASE_ATP"/>
    <property type="match status" value="1"/>
</dbReference>
<keyword evidence="2" id="KW-0723">Serine/threonine-protein kinase</keyword>
<feature type="domain" description="Protein kinase" evidence="16">
    <location>
        <begin position="381"/>
        <end position="681"/>
    </location>
</feature>
<dbReference type="CDD" id="cd23509">
    <property type="entry name" value="Gnk2-like"/>
    <property type="match status" value="2"/>
</dbReference>
<reference evidence="19" key="2">
    <citation type="submission" date="2025-08" db="UniProtKB">
        <authorList>
            <consortium name="RefSeq"/>
        </authorList>
    </citation>
    <scope>IDENTIFICATION</scope>
    <source>
        <tissue evidence="19">Leaf</tissue>
    </source>
</reference>
<evidence type="ECO:0000313" key="18">
    <source>
        <dbReference type="Proteomes" id="UP000813463"/>
    </source>
</evidence>
<evidence type="ECO:0000313" key="19">
    <source>
        <dbReference type="RefSeq" id="XP_056686846.1"/>
    </source>
</evidence>
<evidence type="ECO:0000256" key="3">
    <source>
        <dbReference type="ARBA" id="ARBA00022679"/>
    </source>
</evidence>
<name>A0ABM3QU07_SPIOL</name>
<evidence type="ECO:0000259" key="17">
    <source>
        <dbReference type="PROSITE" id="PS51473"/>
    </source>
</evidence>
<comment type="subcellular location">
    <subcellularLocation>
        <location evidence="1">Membrane</location>
        <topology evidence="1">Single-pass membrane protein</topology>
    </subcellularLocation>
</comment>
<keyword evidence="10 15" id="KW-1133">Transmembrane helix</keyword>
<evidence type="ECO:0000256" key="12">
    <source>
        <dbReference type="ARBA" id="ARBA00023170"/>
    </source>
</evidence>
<dbReference type="PROSITE" id="PS50011">
    <property type="entry name" value="PROTEIN_KINASE_DOM"/>
    <property type="match status" value="1"/>
</dbReference>
<evidence type="ECO:0000256" key="13">
    <source>
        <dbReference type="ARBA" id="ARBA00023180"/>
    </source>
</evidence>
<dbReference type="SUPFAM" id="SSF56112">
    <property type="entry name" value="Protein kinase-like (PK-like)"/>
    <property type="match status" value="1"/>
</dbReference>
<dbReference type="Gene3D" id="3.30.430.20">
    <property type="entry name" value="Gnk2 domain, C-X8-C-X2-C motif"/>
    <property type="match status" value="2"/>
</dbReference>
<dbReference type="InterPro" id="IPR011009">
    <property type="entry name" value="Kinase-like_dom_sf"/>
</dbReference>
<dbReference type="Proteomes" id="UP000813463">
    <property type="component" value="Chromosome 6"/>
</dbReference>
<feature type="binding site" evidence="14">
    <location>
        <position position="410"/>
    </location>
    <ligand>
        <name>ATP</name>
        <dbReference type="ChEBI" id="CHEBI:30616"/>
    </ligand>
</feature>
<dbReference type="PANTHER" id="PTHR27002">
    <property type="entry name" value="RECEPTOR-LIKE SERINE/THREONINE-PROTEIN KINASE SD1-8"/>
    <property type="match status" value="1"/>
</dbReference>
<keyword evidence="8" id="KW-0418">Kinase</keyword>
<evidence type="ECO:0000256" key="7">
    <source>
        <dbReference type="ARBA" id="ARBA00022741"/>
    </source>
</evidence>
<evidence type="ECO:0000256" key="10">
    <source>
        <dbReference type="ARBA" id="ARBA00022989"/>
    </source>
</evidence>
<keyword evidence="9 14" id="KW-0067">ATP-binding</keyword>
<feature type="transmembrane region" description="Helical" evidence="15">
    <location>
        <begin position="319"/>
        <end position="343"/>
    </location>
</feature>
<keyword evidence="13" id="KW-0325">Glycoprotein</keyword>
<sequence>MFHLLKLYKHNMSYLPLFSCLVFLCFSAMVPISLSKQKFLAINCSHETFKHHLPRLESHALNTTYHGYSTGLFSDIITGPEIDSNTTLYSQFFCQGDYSNDECKNCVENATRLLSMRCPMSISAHIWYKDCSFHYSNINFFGIYNQSSSPIWFLKSNKRVLAGDTAVLTAFVATTISELAKQVAINNNTDYMDNIEASFLGGGSKYFGTKVINFTTHSFGNRKHVTTLYEMVQCTPDLSVEDCNKCLTSMISQLSKCCNGRLGGRVVTQNCFIRYDAYPFYNITAAMKPMEASLPCLFTASPMTSNAENHPLGKISLKVLIAITVPAAVLLGLATFGIGLCVWKAKHNNNYSTFPTRDDDFDPVESLLFNLDELKAATQNFSDVNKIGHGGFGCVYKGTLQDGQEIAVKKLFRSSSQVEQEFKNEVEVLAKLQHRNLVRLLGFCLGEGENMLVFEYVPNKSLDKLLFGTEERNQLSWLTRFRIIVGIARGLLYLHEETRHSIVHRDLKPGNILLDEQMNPKIADFGMARFFGLKQAEFEGAIKARGTLNCSGIDPTHQSTHRGGGTIGYMAPEMAQRRQFSVKTDVYSYGVMILEIITGKRNTSFHRSGLAEDLLSYAWIQWKAGTPLALIDEALVSENGIPSEEMRDQALMCIHLGLLCIQKDPKVRPTMRMVVQVFSNFEVEFEK</sequence>
<keyword evidence="7 14" id="KW-0547">Nucleotide-binding</keyword>
<dbReference type="InterPro" id="IPR038408">
    <property type="entry name" value="GNK2_sf"/>
</dbReference>
<dbReference type="InterPro" id="IPR000719">
    <property type="entry name" value="Prot_kinase_dom"/>
</dbReference>
<gene>
    <name evidence="19" type="primary">LOC110798032</name>
</gene>
<dbReference type="PROSITE" id="PS00108">
    <property type="entry name" value="PROTEIN_KINASE_ST"/>
    <property type="match status" value="1"/>
</dbReference>
<keyword evidence="3" id="KW-0808">Transferase</keyword>
<dbReference type="CDD" id="cd14066">
    <property type="entry name" value="STKc_IRAK"/>
    <property type="match status" value="1"/>
</dbReference>
<dbReference type="PROSITE" id="PS51473">
    <property type="entry name" value="GNK2"/>
    <property type="match status" value="2"/>
</dbReference>
<keyword evidence="11 15" id="KW-0472">Membrane</keyword>
<dbReference type="Pfam" id="PF01657">
    <property type="entry name" value="Stress-antifung"/>
    <property type="match status" value="2"/>
</dbReference>
<dbReference type="Gene3D" id="3.30.200.20">
    <property type="entry name" value="Phosphorylase Kinase, domain 1"/>
    <property type="match status" value="1"/>
</dbReference>
<evidence type="ECO:0000256" key="4">
    <source>
        <dbReference type="ARBA" id="ARBA00022692"/>
    </source>
</evidence>
<evidence type="ECO:0000256" key="8">
    <source>
        <dbReference type="ARBA" id="ARBA00022777"/>
    </source>
</evidence>
<dbReference type="InterPro" id="IPR002902">
    <property type="entry name" value="GNK2"/>
</dbReference>
<evidence type="ECO:0000256" key="9">
    <source>
        <dbReference type="ARBA" id="ARBA00022840"/>
    </source>
</evidence>
<evidence type="ECO:0000259" key="16">
    <source>
        <dbReference type="PROSITE" id="PS50011"/>
    </source>
</evidence>
<dbReference type="InterPro" id="IPR017441">
    <property type="entry name" value="Protein_kinase_ATP_BS"/>
</dbReference>
<keyword evidence="18" id="KW-1185">Reference proteome</keyword>